<evidence type="ECO:0008006" key="3">
    <source>
        <dbReference type="Google" id="ProtNLM"/>
    </source>
</evidence>
<name>A0A0W1JK32_DESHA</name>
<protein>
    <recommendedName>
        <fullName evidence="3">Transposase</fullName>
    </recommendedName>
</protein>
<evidence type="ECO:0000313" key="2">
    <source>
        <dbReference type="Proteomes" id="UP000054623"/>
    </source>
</evidence>
<dbReference type="RefSeq" id="WP_041272222.1">
    <property type="nucleotide sequence ID" value="NZ_LOCK01000018.1"/>
</dbReference>
<dbReference type="AlphaFoldDB" id="A0A0W1JK32"/>
<accession>A0A0W1JK32</accession>
<reference evidence="1 2" key="1">
    <citation type="submission" date="2015-12" db="EMBL/GenBank/DDBJ databases">
        <title>Draft Genome Sequence of Desulfitobacterium hafniense Strain DH, a Sulfate-reducing Bacterium Isolated from Paddy Soils.</title>
        <authorList>
            <person name="Bao P."/>
            <person name="Zhang X."/>
            <person name="Li G."/>
        </authorList>
    </citation>
    <scope>NUCLEOTIDE SEQUENCE [LARGE SCALE GENOMIC DNA]</scope>
    <source>
        <strain evidence="1 2">DH</strain>
    </source>
</reference>
<sequence>MEIQTKIENWVSDYENKGTNELRQFRLILSRTIQAIDLKLDSIDKTKKIDVRSGRCPHCKSRHTKGYGLKPPRFYCLDCHHAFVKERAPLYYRKRNRLKILDLIVAIHATDKSIPEIISELKISLQTYYKWKSEVIQVFPQLEEKFNLRGKKPGKL</sequence>
<organism evidence="1 2">
    <name type="scientific">Desulfitobacterium hafniense</name>
    <name type="common">Desulfitobacterium frappieri</name>
    <dbReference type="NCBI Taxonomy" id="49338"/>
    <lineage>
        <taxon>Bacteria</taxon>
        <taxon>Bacillati</taxon>
        <taxon>Bacillota</taxon>
        <taxon>Clostridia</taxon>
        <taxon>Eubacteriales</taxon>
        <taxon>Desulfitobacteriaceae</taxon>
        <taxon>Desulfitobacterium</taxon>
    </lineage>
</organism>
<dbReference type="Proteomes" id="UP000054623">
    <property type="component" value="Unassembled WGS sequence"/>
</dbReference>
<proteinExistence type="predicted"/>
<comment type="caution">
    <text evidence="1">The sequence shown here is derived from an EMBL/GenBank/DDBJ whole genome shotgun (WGS) entry which is preliminary data.</text>
</comment>
<gene>
    <name evidence="1" type="ORF">AT727_20410</name>
</gene>
<dbReference type="EMBL" id="LOCK01000018">
    <property type="protein sequence ID" value="KTE91842.1"/>
    <property type="molecule type" value="Genomic_DNA"/>
</dbReference>
<dbReference type="OrthoDB" id="3035000at2"/>
<evidence type="ECO:0000313" key="1">
    <source>
        <dbReference type="EMBL" id="KTE91842.1"/>
    </source>
</evidence>